<evidence type="ECO:0000259" key="1">
    <source>
        <dbReference type="Pfam" id="PF05548"/>
    </source>
</evidence>
<comment type="caution">
    <text evidence="2">The sequence shown here is derived from an EMBL/GenBank/DDBJ whole genome shotgun (WGS) entry which is preliminary data.</text>
</comment>
<feature type="domain" description="Peptidase M11 gametolysin" evidence="1">
    <location>
        <begin position="14"/>
        <end position="92"/>
    </location>
</feature>
<dbReference type="AlphaFoldDB" id="A0ABD3Q7D1"/>
<proteinExistence type="predicted"/>
<sequence length="156" mass="17956">MQDKLQMKLPGPYKHVMYIVESCYVDCGYAAYAYVNNYISVYQGKYYKDVAVSMHEIGHNFGLGNPHYEDDTGKMCYNPAKNWQIGWYNDCKKMPTLPSQASWETMETIVGIADYKKNNMFPVVLKLETGTSNNYFVGFQSSRGNKMKITKKQMTS</sequence>
<protein>
    <recommendedName>
        <fullName evidence="1">Peptidase M11 gametolysin domain-containing protein</fullName>
    </recommendedName>
</protein>
<dbReference type="InterPro" id="IPR008752">
    <property type="entry name" value="Peptidase_M11"/>
</dbReference>
<name>A0ABD3Q7D1_9STRA</name>
<dbReference type="Pfam" id="PF05548">
    <property type="entry name" value="Peptidase_M11"/>
    <property type="match status" value="1"/>
</dbReference>
<reference evidence="2 3" key="1">
    <citation type="submission" date="2024-10" db="EMBL/GenBank/DDBJ databases">
        <title>Updated reference genomes for cyclostephanoid diatoms.</title>
        <authorList>
            <person name="Roberts W.R."/>
            <person name="Alverson A.J."/>
        </authorList>
    </citation>
    <scope>NUCLEOTIDE SEQUENCE [LARGE SCALE GENOMIC DNA]</scope>
    <source>
        <strain evidence="2 3">AJA276-08</strain>
    </source>
</reference>
<accession>A0ABD3Q7D1</accession>
<organism evidence="2 3">
    <name type="scientific">Stephanodiscus triporus</name>
    <dbReference type="NCBI Taxonomy" id="2934178"/>
    <lineage>
        <taxon>Eukaryota</taxon>
        <taxon>Sar</taxon>
        <taxon>Stramenopiles</taxon>
        <taxon>Ochrophyta</taxon>
        <taxon>Bacillariophyta</taxon>
        <taxon>Coscinodiscophyceae</taxon>
        <taxon>Thalassiosirophycidae</taxon>
        <taxon>Stephanodiscales</taxon>
        <taxon>Stephanodiscaceae</taxon>
        <taxon>Stephanodiscus</taxon>
    </lineage>
</organism>
<dbReference type="SUPFAM" id="SSF55486">
    <property type="entry name" value="Metalloproteases ('zincins'), catalytic domain"/>
    <property type="match status" value="1"/>
</dbReference>
<dbReference type="EMBL" id="JALLAZ020000401">
    <property type="protein sequence ID" value="KAL3796048.1"/>
    <property type="molecule type" value="Genomic_DNA"/>
</dbReference>
<dbReference type="Proteomes" id="UP001530315">
    <property type="component" value="Unassembled WGS sequence"/>
</dbReference>
<keyword evidence="3" id="KW-1185">Reference proteome</keyword>
<gene>
    <name evidence="2" type="ORF">ACHAW5_010586</name>
</gene>
<evidence type="ECO:0000313" key="3">
    <source>
        <dbReference type="Proteomes" id="UP001530315"/>
    </source>
</evidence>
<evidence type="ECO:0000313" key="2">
    <source>
        <dbReference type="EMBL" id="KAL3796048.1"/>
    </source>
</evidence>